<gene>
    <name evidence="2" type="ORF">BN1708_001254</name>
</gene>
<dbReference type="Proteomes" id="UP000044602">
    <property type="component" value="Unassembled WGS sequence"/>
</dbReference>
<name>A0A0G4MN36_VERLO</name>
<evidence type="ECO:0000256" key="1">
    <source>
        <dbReference type="SAM" id="MobiDB-lite"/>
    </source>
</evidence>
<feature type="region of interest" description="Disordered" evidence="1">
    <location>
        <begin position="1"/>
        <end position="31"/>
    </location>
</feature>
<organism evidence="2 3">
    <name type="scientific">Verticillium longisporum</name>
    <name type="common">Verticillium dahliae var. longisporum</name>
    <dbReference type="NCBI Taxonomy" id="100787"/>
    <lineage>
        <taxon>Eukaryota</taxon>
        <taxon>Fungi</taxon>
        <taxon>Dikarya</taxon>
        <taxon>Ascomycota</taxon>
        <taxon>Pezizomycotina</taxon>
        <taxon>Sordariomycetes</taxon>
        <taxon>Hypocreomycetidae</taxon>
        <taxon>Glomerellales</taxon>
        <taxon>Plectosphaerellaceae</taxon>
        <taxon>Verticillium</taxon>
    </lineage>
</organism>
<keyword evidence="3" id="KW-1185">Reference proteome</keyword>
<proteinExistence type="predicted"/>
<protein>
    <submittedName>
        <fullName evidence="2">Uncharacterized protein</fullName>
    </submittedName>
</protein>
<accession>A0A0G4MN36</accession>
<dbReference type="AlphaFoldDB" id="A0A0G4MN36"/>
<evidence type="ECO:0000313" key="3">
    <source>
        <dbReference type="Proteomes" id="UP000044602"/>
    </source>
</evidence>
<evidence type="ECO:0000313" key="2">
    <source>
        <dbReference type="EMBL" id="CRK35609.1"/>
    </source>
</evidence>
<dbReference type="EMBL" id="CVQH01023638">
    <property type="protein sequence ID" value="CRK35609.1"/>
    <property type="molecule type" value="Genomic_DNA"/>
</dbReference>
<sequence>MAASSRARRLVGPLRPGRARRPRAAAPEPLLQPVLRRTSPRSRRRRRACRSLRVHAARLIAPSPAPGARPVIAAAAAALSERADPLLLRQLPAAAPPLPQALRRALRLLRRVPIPQRAQRSGRRDAAELTAAGARRGGAVARADLGLGRGVDGGHGRRGLGVRRQPAGKGPLLLGVVGAEHAADVRVVLRVAVVLRLQEPRLQARELRRCLPLNGALELGGGLGLALAGLLAVPHLAGQLGHELLAEAGLLGGDLAHADVDLRQARQALLALVDYKVGPVDEPLVNLLERLGVVGRQLDLLPEPRRRVGPLDRLHVEVEGVLGRVPPHRGVPRVGERARLPVAEARHVHLISAERLLLVGAARMVLAAQKSPWRISLEEERGEERHILNLESTELRVDDLPDNAVARHDEQMQTLV</sequence>
<reference evidence="3" key="1">
    <citation type="submission" date="2015-05" db="EMBL/GenBank/DDBJ databases">
        <authorList>
            <person name="Fogelqvist Johan"/>
        </authorList>
    </citation>
    <scope>NUCLEOTIDE SEQUENCE [LARGE SCALE GENOMIC DNA]</scope>
</reference>